<evidence type="ECO:0000256" key="5">
    <source>
        <dbReference type="ARBA" id="ARBA00022631"/>
    </source>
</evidence>
<dbReference type="PANTHER" id="PTHR10395">
    <property type="entry name" value="URICASE AND TRANSTHYRETIN-RELATED"/>
    <property type="match status" value="1"/>
</dbReference>
<evidence type="ECO:0000256" key="6">
    <source>
        <dbReference type="ARBA" id="ARBA00022801"/>
    </source>
</evidence>
<evidence type="ECO:0000256" key="2">
    <source>
        <dbReference type="ARBA" id="ARBA00002704"/>
    </source>
</evidence>
<evidence type="ECO:0000256" key="1">
    <source>
        <dbReference type="ARBA" id="ARBA00001043"/>
    </source>
</evidence>
<proteinExistence type="inferred from homology"/>
<evidence type="ECO:0000313" key="9">
    <source>
        <dbReference type="EMBL" id="SFE19202.1"/>
    </source>
</evidence>
<dbReference type="AlphaFoldDB" id="A0A1I1YIS8"/>
<dbReference type="RefSeq" id="WP_046233167.1">
    <property type="nucleotide sequence ID" value="NZ_FONN01000001.1"/>
</dbReference>
<dbReference type="GO" id="GO:0006144">
    <property type="term" value="P:purine nucleobase metabolic process"/>
    <property type="evidence" value="ECO:0007669"/>
    <property type="project" value="UniProtKB-KW"/>
</dbReference>
<dbReference type="Gene3D" id="2.60.40.180">
    <property type="entry name" value="Transthyretin/hydroxyisourate hydrolase domain"/>
    <property type="match status" value="1"/>
</dbReference>
<evidence type="ECO:0000259" key="8">
    <source>
        <dbReference type="Pfam" id="PF00576"/>
    </source>
</evidence>
<protein>
    <recommendedName>
        <fullName evidence="7">5-hydroxyisourate hydrolase</fullName>
        <shortName evidence="7">HIU hydrolase</shortName>
        <shortName evidence="7">HIUHase</shortName>
        <ecNumber evidence="7">3.5.2.17</ecNumber>
    </recommendedName>
</protein>
<gene>
    <name evidence="9" type="ORF">SAMN04487969_101565</name>
</gene>
<comment type="similarity">
    <text evidence="3 7">Belongs to the transthyretin family. 5-hydroxyisourate hydrolase subfamily.</text>
</comment>
<dbReference type="InterPro" id="IPR023419">
    <property type="entry name" value="Transthyretin_CS"/>
</dbReference>
<dbReference type="EC" id="3.5.2.17" evidence="7"/>
<feature type="domain" description="Transthyretin/hydroxyisourate hydrolase" evidence="8">
    <location>
        <begin position="5"/>
        <end position="122"/>
    </location>
</feature>
<comment type="subunit">
    <text evidence="4 7">Homotetramer.</text>
</comment>
<dbReference type="OrthoDB" id="9792386at2"/>
<name>A0A1I1YIS8_9BACL</name>
<dbReference type="Pfam" id="PF00576">
    <property type="entry name" value="Transthyretin"/>
    <property type="match status" value="1"/>
</dbReference>
<comment type="catalytic activity">
    <reaction evidence="1 7">
        <text>5-hydroxyisourate + H2O = 5-hydroxy-2-oxo-4-ureido-2,5-dihydro-1H-imidazole-5-carboxylate + H(+)</text>
        <dbReference type="Rhea" id="RHEA:23736"/>
        <dbReference type="ChEBI" id="CHEBI:15377"/>
        <dbReference type="ChEBI" id="CHEBI:15378"/>
        <dbReference type="ChEBI" id="CHEBI:18072"/>
        <dbReference type="ChEBI" id="CHEBI:58639"/>
        <dbReference type="EC" id="3.5.2.17"/>
    </reaction>
</comment>
<dbReference type="Proteomes" id="UP000183410">
    <property type="component" value="Unassembled WGS sequence"/>
</dbReference>
<dbReference type="CDD" id="cd05822">
    <property type="entry name" value="TLP_HIUase"/>
    <property type="match status" value="1"/>
</dbReference>
<dbReference type="InterPro" id="IPR036817">
    <property type="entry name" value="Transthyretin/HIU_hydrolase_sf"/>
</dbReference>
<dbReference type="PANTHER" id="PTHR10395:SF7">
    <property type="entry name" value="5-HYDROXYISOURATE HYDROLASE"/>
    <property type="match status" value="1"/>
</dbReference>
<evidence type="ECO:0000256" key="3">
    <source>
        <dbReference type="ARBA" id="ARBA00009850"/>
    </source>
</evidence>
<keyword evidence="10" id="KW-1185">Reference proteome</keyword>
<dbReference type="SUPFAM" id="SSF49472">
    <property type="entry name" value="Transthyretin (synonym: prealbumin)"/>
    <property type="match status" value="1"/>
</dbReference>
<dbReference type="InterPro" id="IPR023416">
    <property type="entry name" value="Transthyretin/HIU_hydrolase_d"/>
</dbReference>
<evidence type="ECO:0000256" key="7">
    <source>
        <dbReference type="RuleBase" id="RU361270"/>
    </source>
</evidence>
<sequence>MSGKITTHVLDISTGKAAAGMELELWQLNEESGERRLLQSAATNGDGRLDAPLLAGEDMKLGVYELVFDAGRFLSRDSGAVQAASIEFIFQQIPIRFRVKDTQAHYHIPLLVAPGGYSTYRGT</sequence>
<accession>A0A1I1YIS8</accession>
<keyword evidence="5 7" id="KW-0659">Purine metabolism</keyword>
<evidence type="ECO:0000256" key="4">
    <source>
        <dbReference type="ARBA" id="ARBA00011881"/>
    </source>
</evidence>
<dbReference type="InterPro" id="IPR014306">
    <property type="entry name" value="Hydroxyisourate_hydrolase"/>
</dbReference>
<comment type="function">
    <text evidence="2">Catalyzes the hydrolysis of 5-hydroxyisourate (HIU) to 2-oxo-4-hydroxy-4-carboxy-5-ureidoimidazoline (OHCU).</text>
</comment>
<dbReference type="GO" id="GO:0033971">
    <property type="term" value="F:hydroxyisourate hydrolase activity"/>
    <property type="evidence" value="ECO:0007669"/>
    <property type="project" value="UniProtKB-EC"/>
</dbReference>
<dbReference type="NCBIfam" id="TIGR02962">
    <property type="entry name" value="hdxy_isourate"/>
    <property type="match status" value="1"/>
</dbReference>
<dbReference type="EMBL" id="FONN01000001">
    <property type="protein sequence ID" value="SFE19202.1"/>
    <property type="molecule type" value="Genomic_DNA"/>
</dbReference>
<reference evidence="10" key="1">
    <citation type="submission" date="2016-10" db="EMBL/GenBank/DDBJ databases">
        <authorList>
            <person name="Varghese N."/>
            <person name="Submissions S."/>
        </authorList>
    </citation>
    <scope>NUCLEOTIDE SEQUENCE [LARGE SCALE GENOMIC DNA]</scope>
    <source>
        <strain evidence="10">CGMCC 1.10223</strain>
    </source>
</reference>
<dbReference type="PROSITE" id="PS00769">
    <property type="entry name" value="TRANSTHYRETIN_2"/>
    <property type="match status" value="1"/>
</dbReference>
<evidence type="ECO:0000313" key="10">
    <source>
        <dbReference type="Proteomes" id="UP000183410"/>
    </source>
</evidence>
<keyword evidence="6 7" id="KW-0378">Hydrolase</keyword>
<organism evidence="9 10">
    <name type="scientific">Paenibacillus algorifonticola</name>
    <dbReference type="NCBI Taxonomy" id="684063"/>
    <lineage>
        <taxon>Bacteria</taxon>
        <taxon>Bacillati</taxon>
        <taxon>Bacillota</taxon>
        <taxon>Bacilli</taxon>
        <taxon>Bacillales</taxon>
        <taxon>Paenibacillaceae</taxon>
        <taxon>Paenibacillus</taxon>
    </lineage>
</organism>